<keyword evidence="2" id="KW-1185">Reference proteome</keyword>
<evidence type="ECO:0000313" key="2">
    <source>
        <dbReference type="Proteomes" id="UP000660380"/>
    </source>
</evidence>
<reference evidence="1 2" key="1">
    <citation type="journal article" date="2020" name="ISME J.">
        <title>Comparative genomics reveals insights into cyanobacterial evolution and habitat adaptation.</title>
        <authorList>
            <person name="Chen M.Y."/>
            <person name="Teng W.K."/>
            <person name="Zhao L."/>
            <person name="Hu C.X."/>
            <person name="Zhou Y.K."/>
            <person name="Han B.P."/>
            <person name="Song L.R."/>
            <person name="Shu W.S."/>
        </authorList>
    </citation>
    <scope>NUCLEOTIDE SEQUENCE [LARGE SCALE GENOMIC DNA]</scope>
    <source>
        <strain evidence="1 2">FACHB-248</strain>
    </source>
</reference>
<protein>
    <submittedName>
        <fullName evidence="1">IS200/IS605 family element transposase accessory protein TnpB</fullName>
    </submittedName>
</protein>
<comment type="caution">
    <text evidence="1">The sequence shown here is derived from an EMBL/GenBank/DDBJ whole genome shotgun (WGS) entry which is preliminary data.</text>
</comment>
<name>A0ABR8GXL6_9CYAN</name>
<accession>A0ABR8GXL6</accession>
<dbReference type="RefSeq" id="WP_029638219.1">
    <property type="nucleotide sequence ID" value="NZ_JACJTA010000084.1"/>
</dbReference>
<sequence>MSILTYCKGLPTPKSEMNSLGQTEFEMFLESYAPIFRSAAIETVNHLLPGNEFNKSQWNTHLQKTYGINKRHANGVISFSKGRVDAAKTHRELHIKTIAGKIKSIEKWLKSSERKLKLARKFYAKKNWQYSKTGCNFPLSCSLKYHNSNWNHLRFQIHGKKRKLALFNNKLEYLKIKPLKVSVPHGNIFIVGSKDESYGNQVAQWDSQVITIRVPQCLESRFGKTVSSNIGDFDRNINRLPESGSKTWHFFYKNGRWVVAVQFTPKAVKQQSHSVSYGCIGIDMNPGSIGWAYVDNEGNLKVKGQIPLQMGLPSGKQDAQIVDACLQLAALAISFECPVVCEELDFSEKKQRLGEESGKYARMLSSWAYSRFYELLQSILSNRGIELITVNPAYSSLIGLVKYMKMYGLSSDCAAALVIARRGMRLSEKPQNSITAYASVNEDKHVWSFWSELNKKIKRSSEINRRHDYFTVSNWSFLDNLRDGEV</sequence>
<dbReference type="EMBL" id="JACJTA010000084">
    <property type="protein sequence ID" value="MBD2608148.1"/>
    <property type="molecule type" value="Genomic_DNA"/>
</dbReference>
<organism evidence="1 2">
    <name type="scientific">Scytonema hofmannii FACHB-248</name>
    <dbReference type="NCBI Taxonomy" id="1842502"/>
    <lineage>
        <taxon>Bacteria</taxon>
        <taxon>Bacillati</taxon>
        <taxon>Cyanobacteriota</taxon>
        <taxon>Cyanophyceae</taxon>
        <taxon>Nostocales</taxon>
        <taxon>Scytonemataceae</taxon>
        <taxon>Scytonema</taxon>
    </lineage>
</organism>
<gene>
    <name evidence="1" type="ORF">H6G81_27445</name>
</gene>
<dbReference type="Proteomes" id="UP000660380">
    <property type="component" value="Unassembled WGS sequence"/>
</dbReference>
<evidence type="ECO:0000313" key="1">
    <source>
        <dbReference type="EMBL" id="MBD2608148.1"/>
    </source>
</evidence>
<proteinExistence type="predicted"/>